<dbReference type="GO" id="GO:0000139">
    <property type="term" value="C:Golgi membrane"/>
    <property type="evidence" value="ECO:0007669"/>
    <property type="project" value="TreeGrafter"/>
</dbReference>
<dbReference type="GO" id="GO:0047493">
    <property type="term" value="F:ceramide cholinephosphotransferase activity"/>
    <property type="evidence" value="ECO:0007669"/>
    <property type="project" value="TreeGrafter"/>
</dbReference>
<gene>
    <name evidence="1" type="ORF">cyc_07421</name>
</gene>
<sequence length="499" mass="55894">MNSKGACQCDTTTSMFHPIWHVNASLKHHVLRLVWTVVVMVVTLIGISIVSLISDSFYDPDKQRPLPDRLHDQVMHRREVPEWLSVMIDACTFTCVFLSITRHVLMLPFPLNVQVVCRICSLVALGFWMRAIAIVVTTVPSSDVYCIVRRPKNAKEVIVAIVRQAIGHNDECTGMIISGHSLNIMHAVLSWSFYGRCQSAPAKRGSPKGFYCRDVTCTGKPYNTFKGSFLDQCLAFYKTWRRLRKEGCSRPVATAAARSFVPVPPEEVLEVCRDSEQHRSRGPIRKLFSAVSRLPILRYYCYVQALALWVLIPLCYNHYTIDVLLALLFGVLWWFVYHLILTIELVQKKGAGKLTGWGYWGEQGDADICKQAVSSMEPKNGDWKALGSEASQTGAVARVLEAGEDDGLQETASGRHPDAAAVELGSIRKIFDGESGASREEGTQGLGQVDNGAARGAEMRCTYCKKCFYDEFCALNLHWILDFPILQPVSWIIRKIEGI</sequence>
<evidence type="ECO:0000313" key="1">
    <source>
        <dbReference type="EMBL" id="OEH74582.1"/>
    </source>
</evidence>
<comment type="caution">
    <text evidence="1">The sequence shown here is derived from an EMBL/GenBank/DDBJ whole genome shotgun (WGS) entry which is preliminary data.</text>
</comment>
<proteinExistence type="predicted"/>
<dbReference type="AlphaFoldDB" id="A0A1D3CTQ5"/>
<dbReference type="Proteomes" id="UP000095192">
    <property type="component" value="Unassembled WGS sequence"/>
</dbReference>
<dbReference type="GO" id="GO:0033188">
    <property type="term" value="F:sphingomyelin synthase activity"/>
    <property type="evidence" value="ECO:0007669"/>
    <property type="project" value="TreeGrafter"/>
</dbReference>
<dbReference type="GeneID" id="34623393"/>
<protein>
    <submittedName>
        <fullName evidence="1">Uncharacterized protein</fullName>
    </submittedName>
</protein>
<dbReference type="VEuPathDB" id="ToxoDB:LOC34623393"/>
<dbReference type="GO" id="GO:0005886">
    <property type="term" value="C:plasma membrane"/>
    <property type="evidence" value="ECO:0007669"/>
    <property type="project" value="TreeGrafter"/>
</dbReference>
<keyword evidence="2" id="KW-1185">Reference proteome</keyword>
<dbReference type="InterPro" id="IPR045221">
    <property type="entry name" value="Sphingomyelin_synth-like"/>
</dbReference>
<dbReference type="GO" id="GO:0046513">
    <property type="term" value="P:ceramide biosynthetic process"/>
    <property type="evidence" value="ECO:0007669"/>
    <property type="project" value="TreeGrafter"/>
</dbReference>
<reference evidence="1 2" key="1">
    <citation type="journal article" date="2016" name="BMC Genomics">
        <title>Comparative genomics reveals Cyclospora cayetanensis possesses coccidia-like metabolism and invasion components but unique surface antigens.</title>
        <authorList>
            <person name="Liu S."/>
            <person name="Wang L."/>
            <person name="Zheng H."/>
            <person name="Xu Z."/>
            <person name="Roellig D.M."/>
            <person name="Li N."/>
            <person name="Frace M.A."/>
            <person name="Tang K."/>
            <person name="Arrowood M.J."/>
            <person name="Moss D.M."/>
            <person name="Zhang L."/>
            <person name="Feng Y."/>
            <person name="Xiao L."/>
        </authorList>
    </citation>
    <scope>NUCLEOTIDE SEQUENCE [LARGE SCALE GENOMIC DNA]</scope>
    <source>
        <strain evidence="1 2">CHN_HEN01</strain>
    </source>
</reference>
<name>A0A1D3CTQ5_9EIME</name>
<dbReference type="EMBL" id="JROU02001996">
    <property type="protein sequence ID" value="OEH74582.1"/>
    <property type="molecule type" value="Genomic_DNA"/>
</dbReference>
<dbReference type="PANTHER" id="PTHR21290">
    <property type="entry name" value="SPHINGOMYELIN SYNTHETASE"/>
    <property type="match status" value="1"/>
</dbReference>
<dbReference type="PANTHER" id="PTHR21290:SF25">
    <property type="entry name" value="SPHINGOMYELIN SYNTHASE-RELATED PROTEIN 1"/>
    <property type="match status" value="1"/>
</dbReference>
<accession>A0A1D3CTQ5</accession>
<dbReference type="GO" id="GO:0005789">
    <property type="term" value="C:endoplasmic reticulum membrane"/>
    <property type="evidence" value="ECO:0007669"/>
    <property type="project" value="TreeGrafter"/>
</dbReference>
<dbReference type="OrthoDB" id="332521at2759"/>
<dbReference type="VEuPathDB" id="ToxoDB:cyc_07421"/>
<organism evidence="1 2">
    <name type="scientific">Cyclospora cayetanensis</name>
    <dbReference type="NCBI Taxonomy" id="88456"/>
    <lineage>
        <taxon>Eukaryota</taxon>
        <taxon>Sar</taxon>
        <taxon>Alveolata</taxon>
        <taxon>Apicomplexa</taxon>
        <taxon>Conoidasida</taxon>
        <taxon>Coccidia</taxon>
        <taxon>Eucoccidiorida</taxon>
        <taxon>Eimeriorina</taxon>
        <taxon>Eimeriidae</taxon>
        <taxon>Cyclospora</taxon>
    </lineage>
</organism>
<evidence type="ECO:0000313" key="2">
    <source>
        <dbReference type="Proteomes" id="UP000095192"/>
    </source>
</evidence>